<dbReference type="InterPro" id="IPR046956">
    <property type="entry name" value="RLP23-like"/>
</dbReference>
<keyword evidence="4 7" id="KW-1133">Transmembrane helix</keyword>
<dbReference type="PANTHER" id="PTHR48063:SF101">
    <property type="entry name" value="LRR RECEPTOR-LIKE SERINE_THREONINE-PROTEIN KINASE FLS2"/>
    <property type="match status" value="1"/>
</dbReference>
<dbReference type="Gene3D" id="3.80.10.10">
    <property type="entry name" value="Ribonuclease Inhibitor"/>
    <property type="match status" value="1"/>
</dbReference>
<dbReference type="InterPro" id="IPR032675">
    <property type="entry name" value="LRR_dom_sf"/>
</dbReference>
<protein>
    <submittedName>
        <fullName evidence="8">Uncharacterized protein</fullName>
    </submittedName>
</protein>
<evidence type="ECO:0000256" key="4">
    <source>
        <dbReference type="ARBA" id="ARBA00022989"/>
    </source>
</evidence>
<dbReference type="AlphaFoldDB" id="A0AAD1ZE11"/>
<accession>A0AAD1ZE11</accession>
<evidence type="ECO:0000313" key="8">
    <source>
        <dbReference type="EMBL" id="CAI9767579.1"/>
    </source>
</evidence>
<keyword evidence="9" id="KW-1185">Reference proteome</keyword>
<evidence type="ECO:0000256" key="6">
    <source>
        <dbReference type="ARBA" id="ARBA00023180"/>
    </source>
</evidence>
<keyword evidence="3" id="KW-0732">Signal</keyword>
<organism evidence="8 9">
    <name type="scientific">Fraxinus pennsylvanica</name>
    <dbReference type="NCBI Taxonomy" id="56036"/>
    <lineage>
        <taxon>Eukaryota</taxon>
        <taxon>Viridiplantae</taxon>
        <taxon>Streptophyta</taxon>
        <taxon>Embryophyta</taxon>
        <taxon>Tracheophyta</taxon>
        <taxon>Spermatophyta</taxon>
        <taxon>Magnoliopsida</taxon>
        <taxon>eudicotyledons</taxon>
        <taxon>Gunneridae</taxon>
        <taxon>Pentapetalae</taxon>
        <taxon>asterids</taxon>
        <taxon>lamiids</taxon>
        <taxon>Lamiales</taxon>
        <taxon>Oleaceae</taxon>
        <taxon>Oleeae</taxon>
        <taxon>Fraxinus</taxon>
    </lineage>
</organism>
<name>A0AAD1ZE11_9LAMI</name>
<proteinExistence type="predicted"/>
<keyword evidence="2 7" id="KW-0812">Transmembrane</keyword>
<reference evidence="8" key="1">
    <citation type="submission" date="2023-05" db="EMBL/GenBank/DDBJ databases">
        <authorList>
            <person name="Huff M."/>
        </authorList>
    </citation>
    <scope>NUCLEOTIDE SEQUENCE</scope>
</reference>
<dbReference type="Proteomes" id="UP000834106">
    <property type="component" value="Chromosome 9"/>
</dbReference>
<gene>
    <name evidence="8" type="ORF">FPE_LOCUS15009</name>
</gene>
<evidence type="ECO:0000256" key="2">
    <source>
        <dbReference type="ARBA" id="ARBA00022692"/>
    </source>
</evidence>
<keyword evidence="5 7" id="KW-0472">Membrane</keyword>
<evidence type="ECO:0000256" key="3">
    <source>
        <dbReference type="ARBA" id="ARBA00022729"/>
    </source>
</evidence>
<comment type="subcellular location">
    <subcellularLocation>
        <location evidence="1">Membrane</location>
        <topology evidence="1">Single-pass type I membrane protein</topology>
    </subcellularLocation>
</comment>
<dbReference type="PANTHER" id="PTHR48063">
    <property type="entry name" value="LRR RECEPTOR-LIKE KINASE"/>
    <property type="match status" value="1"/>
</dbReference>
<dbReference type="SUPFAM" id="SSF52058">
    <property type="entry name" value="L domain-like"/>
    <property type="match status" value="1"/>
</dbReference>
<sequence length="260" mass="28599">MINASSSLSAINLEGIELSSSSVFPGLFNFSSSVSVIDLSFKKLQGTIPDAITNMPSLSYLSLCANQFEGDSLTRLVFLSLPSNEFLGSIPPTLCHLAHIQVSEFSLNKISGAIPKCINNFTATIQNVDSEEFGRLRFIYRETTLMVVCLLVFLNWINLGCWIYRTITCRAEFHNLRTIDASVFKGNPGLRVLPLTKTYPGDEIAQDPKITGNANAMKNPEKADKLIGEGFYISIAIGFIFGFWGVCGSLLEDCIFQVVE</sequence>
<evidence type="ECO:0000256" key="1">
    <source>
        <dbReference type="ARBA" id="ARBA00004479"/>
    </source>
</evidence>
<dbReference type="EMBL" id="OU503044">
    <property type="protein sequence ID" value="CAI9767579.1"/>
    <property type="molecule type" value="Genomic_DNA"/>
</dbReference>
<evidence type="ECO:0000256" key="5">
    <source>
        <dbReference type="ARBA" id="ARBA00023136"/>
    </source>
</evidence>
<keyword evidence="6" id="KW-0325">Glycoprotein</keyword>
<evidence type="ECO:0000313" key="9">
    <source>
        <dbReference type="Proteomes" id="UP000834106"/>
    </source>
</evidence>
<evidence type="ECO:0000256" key="7">
    <source>
        <dbReference type="SAM" id="Phobius"/>
    </source>
</evidence>
<dbReference type="GO" id="GO:0016020">
    <property type="term" value="C:membrane"/>
    <property type="evidence" value="ECO:0007669"/>
    <property type="project" value="UniProtKB-SubCell"/>
</dbReference>
<feature type="transmembrane region" description="Helical" evidence="7">
    <location>
        <begin position="145"/>
        <end position="165"/>
    </location>
</feature>
<feature type="transmembrane region" description="Helical" evidence="7">
    <location>
        <begin position="231"/>
        <end position="251"/>
    </location>
</feature>